<gene>
    <name evidence="1" type="ORF">PMYSY11_1151</name>
</gene>
<organism evidence="1">
    <name type="scientific">Pseudomonas marincola</name>
    <dbReference type="NCBI Taxonomy" id="437900"/>
    <lineage>
        <taxon>Bacteria</taxon>
        <taxon>Pseudomonadati</taxon>
        <taxon>Pseudomonadota</taxon>
        <taxon>Gammaproteobacteria</taxon>
        <taxon>Pseudomonadales</taxon>
        <taxon>Pseudomonadaceae</taxon>
        <taxon>Pseudomonas</taxon>
    </lineage>
</organism>
<dbReference type="SUPFAM" id="SSF56112">
    <property type="entry name" value="Protein kinase-like (PK-like)"/>
    <property type="match status" value="1"/>
</dbReference>
<dbReference type="Gene3D" id="1.10.510.10">
    <property type="entry name" value="Transferase(Phosphotransferase) domain 1"/>
    <property type="match status" value="1"/>
</dbReference>
<dbReference type="InterPro" id="IPR011009">
    <property type="entry name" value="Kinase-like_dom_sf"/>
</dbReference>
<dbReference type="AlphaFoldDB" id="A0A653E0D8"/>
<name>A0A653E0D8_9PSED</name>
<protein>
    <submittedName>
        <fullName evidence="1">Polymerase</fullName>
    </submittedName>
</protein>
<dbReference type="RefSeq" id="WP_150547794.1">
    <property type="nucleotide sequence ID" value="NZ_LR215729.2"/>
</dbReference>
<accession>A0A653E0D8</accession>
<proteinExistence type="predicted"/>
<dbReference type="EMBL" id="LR215729">
    <property type="protein sequence ID" value="VEV96198.1"/>
    <property type="molecule type" value="Genomic_DNA"/>
</dbReference>
<reference evidence="1" key="1">
    <citation type="submission" date="2019-02" db="EMBL/GenBank/DDBJ databases">
        <authorList>
            <consortium name="Genoscope - CEA"/>
            <person name="William W."/>
        </authorList>
    </citation>
    <scope>NUCLEOTIDE SEQUENCE [LARGE SCALE GENOMIC DNA]</scope>
    <source>
        <strain evidence="1">YSy11</strain>
    </source>
</reference>
<evidence type="ECO:0000313" key="1">
    <source>
        <dbReference type="EMBL" id="VEV96198.1"/>
    </source>
</evidence>
<sequence>MTTLTQAQLQAKLEGSQTIEEDGYGLKVARLADGSFLKLFRRKRLLSSSLWAPPSVRFARNAARLIALGIPAPITLDLIVVPELQLNGLQYEPVAGETLRSYWRTLTQEQLPNELFRFGNFLGQLHESGVYFRSLHLGNVLIMPDQQFALIDVSDMKIFSRPLSFWQRTRNVQHMVRYKEDTTWLADEHLDSLVQGYAQSAGNKAAARLNHAFTSRKQAAT</sequence>